<feature type="transmembrane region" description="Helical" evidence="6">
    <location>
        <begin position="125"/>
        <end position="145"/>
    </location>
</feature>
<dbReference type="Pfam" id="PF00482">
    <property type="entry name" value="T2SSF"/>
    <property type="match status" value="1"/>
</dbReference>
<gene>
    <name evidence="8" type="ordered locus">Ppro_2698</name>
</gene>
<dbReference type="eggNOG" id="COG2064">
    <property type="taxonomic scope" value="Bacteria"/>
</dbReference>
<feature type="transmembrane region" description="Helical" evidence="6">
    <location>
        <begin position="6"/>
        <end position="25"/>
    </location>
</feature>
<keyword evidence="5 6" id="KW-0472">Membrane</keyword>
<dbReference type="AlphaFoldDB" id="A1ASI0"/>
<dbReference type="HOGENOM" id="CLU_056917_0_1_7"/>
<dbReference type="Proteomes" id="UP000006732">
    <property type="component" value="Chromosome"/>
</dbReference>
<proteinExistence type="predicted"/>
<evidence type="ECO:0000256" key="3">
    <source>
        <dbReference type="ARBA" id="ARBA00022692"/>
    </source>
</evidence>
<keyword evidence="4 6" id="KW-1133">Transmembrane helix</keyword>
<dbReference type="PANTHER" id="PTHR35007:SF2">
    <property type="entry name" value="PILUS ASSEMBLE PROTEIN"/>
    <property type="match status" value="1"/>
</dbReference>
<dbReference type="STRING" id="338966.Ppro_2698"/>
<protein>
    <submittedName>
        <fullName evidence="8">Type II secretion system protein</fullName>
    </submittedName>
</protein>
<keyword evidence="9" id="KW-1185">Reference proteome</keyword>
<sequence>MLIVITGFIFLSVAMVVSLALYPLLTKKGELQERLEKMMPEKQASTTFSEDKPWWRITIEDLGAKLPVAAKEQTKYTRMLVAAGFRKESLYLFLGSKLALALILPGIYIFTYALPKGVLMEPEPLLYTTGLAIAGFLLPSGWLMYKVNNRKTEIFHTLPDILDLLTVSVEAGLGIDAALNRACESPQFKGNPLAEELKIAAREIRAGKPRGDALRDMAERTDVEDVRAFVTMLVQTERFGTSLSLALRVHSDSLRTKRRQIAEERAAKTAIKILFPLILFIFPALMIILIGPAFFKLMDIFK</sequence>
<dbReference type="GO" id="GO:0005886">
    <property type="term" value="C:plasma membrane"/>
    <property type="evidence" value="ECO:0007669"/>
    <property type="project" value="UniProtKB-SubCell"/>
</dbReference>
<evidence type="ECO:0000259" key="7">
    <source>
        <dbReference type="Pfam" id="PF00482"/>
    </source>
</evidence>
<reference evidence="8 9" key="1">
    <citation type="submission" date="2006-10" db="EMBL/GenBank/DDBJ databases">
        <title>Complete sequence of chromosome of Pelobacter propionicus DSM 2379.</title>
        <authorList>
            <consortium name="US DOE Joint Genome Institute"/>
            <person name="Copeland A."/>
            <person name="Lucas S."/>
            <person name="Lapidus A."/>
            <person name="Barry K."/>
            <person name="Detter J.C."/>
            <person name="Glavina del Rio T."/>
            <person name="Hammon N."/>
            <person name="Israni S."/>
            <person name="Dalin E."/>
            <person name="Tice H."/>
            <person name="Pitluck S."/>
            <person name="Saunders E."/>
            <person name="Brettin T."/>
            <person name="Bruce D."/>
            <person name="Han C."/>
            <person name="Tapia R."/>
            <person name="Schmutz J."/>
            <person name="Larimer F."/>
            <person name="Land M."/>
            <person name="Hauser L."/>
            <person name="Kyrpides N."/>
            <person name="Kim E."/>
            <person name="Lovley D."/>
            <person name="Richardson P."/>
        </authorList>
    </citation>
    <scope>NUCLEOTIDE SEQUENCE [LARGE SCALE GENOMIC DNA]</scope>
    <source>
        <strain evidence="9">DSM 2379 / NBRC 103807 / OttBd1</strain>
    </source>
</reference>
<evidence type="ECO:0000256" key="1">
    <source>
        <dbReference type="ARBA" id="ARBA00004651"/>
    </source>
</evidence>
<dbReference type="InterPro" id="IPR018076">
    <property type="entry name" value="T2SS_GspF_dom"/>
</dbReference>
<name>A1ASI0_PELPD</name>
<dbReference type="RefSeq" id="WP_011736552.1">
    <property type="nucleotide sequence ID" value="NC_008609.1"/>
</dbReference>
<feature type="transmembrane region" description="Helical" evidence="6">
    <location>
        <begin position="273"/>
        <end position="295"/>
    </location>
</feature>
<organism evidence="8 9">
    <name type="scientific">Pelobacter propionicus (strain DSM 2379 / NBRC 103807 / OttBd1)</name>
    <dbReference type="NCBI Taxonomy" id="338966"/>
    <lineage>
        <taxon>Bacteria</taxon>
        <taxon>Pseudomonadati</taxon>
        <taxon>Thermodesulfobacteriota</taxon>
        <taxon>Desulfuromonadia</taxon>
        <taxon>Desulfuromonadales</taxon>
        <taxon>Desulfuromonadaceae</taxon>
        <taxon>Pelobacter</taxon>
    </lineage>
</organism>
<evidence type="ECO:0000256" key="4">
    <source>
        <dbReference type="ARBA" id="ARBA00022989"/>
    </source>
</evidence>
<comment type="subcellular location">
    <subcellularLocation>
        <location evidence="1">Cell membrane</location>
        <topology evidence="1">Multi-pass membrane protein</topology>
    </subcellularLocation>
</comment>
<dbReference type="OrthoDB" id="9810662at2"/>
<keyword evidence="2" id="KW-1003">Cell membrane</keyword>
<evidence type="ECO:0000313" key="9">
    <source>
        <dbReference type="Proteomes" id="UP000006732"/>
    </source>
</evidence>
<feature type="transmembrane region" description="Helical" evidence="6">
    <location>
        <begin position="90"/>
        <end position="113"/>
    </location>
</feature>
<evidence type="ECO:0000256" key="6">
    <source>
        <dbReference type="SAM" id="Phobius"/>
    </source>
</evidence>
<dbReference type="EMBL" id="CP000482">
    <property type="protein sequence ID" value="ABL00301.1"/>
    <property type="molecule type" value="Genomic_DNA"/>
</dbReference>
<evidence type="ECO:0000313" key="8">
    <source>
        <dbReference type="EMBL" id="ABL00301.1"/>
    </source>
</evidence>
<feature type="domain" description="Type II secretion system protein GspF" evidence="7">
    <location>
        <begin position="162"/>
        <end position="290"/>
    </location>
</feature>
<evidence type="ECO:0000256" key="2">
    <source>
        <dbReference type="ARBA" id="ARBA00022475"/>
    </source>
</evidence>
<accession>A1ASI0</accession>
<evidence type="ECO:0000256" key="5">
    <source>
        <dbReference type="ARBA" id="ARBA00023136"/>
    </source>
</evidence>
<dbReference type="KEGG" id="ppd:Ppro_2698"/>
<keyword evidence="3 6" id="KW-0812">Transmembrane</keyword>
<dbReference type="PANTHER" id="PTHR35007">
    <property type="entry name" value="INTEGRAL MEMBRANE PROTEIN-RELATED"/>
    <property type="match status" value="1"/>
</dbReference>